<name>A0A2A4CRX6_9RHOB</name>
<evidence type="ECO:0000313" key="5">
    <source>
        <dbReference type="EMBL" id="PCD77002.1"/>
    </source>
</evidence>
<dbReference type="RefSeq" id="WP_096431529.1">
    <property type="nucleotide sequence ID" value="NZ_NTJD01000003.1"/>
</dbReference>
<keyword evidence="3" id="KW-0472">Membrane</keyword>
<keyword evidence="1" id="KW-0129">CBS domain</keyword>
<feature type="transmembrane region" description="Helical" evidence="3">
    <location>
        <begin position="111"/>
        <end position="128"/>
    </location>
</feature>
<dbReference type="Pfam" id="PF04982">
    <property type="entry name" value="TM_HPP"/>
    <property type="match status" value="1"/>
</dbReference>
<dbReference type="PANTHER" id="PTHR33741">
    <property type="entry name" value="TRANSMEMBRANE PROTEIN DDB_G0269096-RELATED"/>
    <property type="match status" value="1"/>
</dbReference>
<evidence type="ECO:0000256" key="3">
    <source>
        <dbReference type="SAM" id="Phobius"/>
    </source>
</evidence>
<feature type="transmembrane region" description="Helical" evidence="3">
    <location>
        <begin position="57"/>
        <end position="75"/>
    </location>
</feature>
<dbReference type="GO" id="GO:0006508">
    <property type="term" value="P:proteolysis"/>
    <property type="evidence" value="ECO:0007669"/>
    <property type="project" value="UniProtKB-KW"/>
</dbReference>
<gene>
    <name evidence="5" type="ORF">CLN94_04280</name>
</gene>
<dbReference type="Proteomes" id="UP000243507">
    <property type="component" value="Unassembled WGS sequence"/>
</dbReference>
<dbReference type="PROSITE" id="PS51371">
    <property type="entry name" value="CBS"/>
    <property type="match status" value="2"/>
</dbReference>
<dbReference type="Gene3D" id="3.10.580.10">
    <property type="entry name" value="CBS-domain"/>
    <property type="match status" value="1"/>
</dbReference>
<dbReference type="SMART" id="SM00116">
    <property type="entry name" value="CBS"/>
    <property type="match status" value="2"/>
</dbReference>
<keyword evidence="5" id="KW-0645">Protease</keyword>
<dbReference type="Pfam" id="PF00571">
    <property type="entry name" value="CBS"/>
    <property type="match status" value="2"/>
</dbReference>
<evidence type="ECO:0000256" key="2">
    <source>
        <dbReference type="SAM" id="MobiDB-lite"/>
    </source>
</evidence>
<comment type="caution">
    <text evidence="5">The sequence shown here is derived from an EMBL/GenBank/DDBJ whole genome shotgun (WGS) entry which is preliminary data.</text>
</comment>
<dbReference type="CDD" id="cd02205">
    <property type="entry name" value="CBS_pair_SF"/>
    <property type="match status" value="1"/>
</dbReference>
<keyword evidence="3" id="KW-1133">Transmembrane helix</keyword>
<keyword evidence="5" id="KW-0378">Hydrolase</keyword>
<sequence length="431" mass="45766">MPLPRLLPPKLGRQIGRFGPAMGRRRWPDILRAAVGAGLGILIVTLIVAAQPRSLEAQVYLVSSFASTAVLLFVLPNSPLAQPWSALVGMMVSAAVPVAVLAWVPPPWADGLAVAGAIIAMMALRALHPPAAGLALLAVLEFEGDHPLGLGFAIFPVGVITFGLVVFAILWNNLFGSTYPARPASRGRDTGRAGGRRGLTQGDLESLLLEFNQSANIAPADLARLLDAAEARAADALLAGTPVSEVMTRAPITLAPETPMTEILRKMAPLGLHAMPVCDSEGLYLGILDQDRLMLRLVADIERLRRPFRRLAPPAEAEARTLMDTGASPVAPDLPLRAVLERLSHSETRIVPVTERGRLVGVIARSDIVTFLLSRSLAPTEDEAARVTKAEDEPPSPAPQEAETRLSEPPETASEASKQAKTAPSEPENNG</sequence>
<keyword evidence="3" id="KW-0812">Transmembrane</keyword>
<dbReference type="OrthoDB" id="9811720at2"/>
<feature type="compositionally biased region" description="Polar residues" evidence="2">
    <location>
        <begin position="414"/>
        <end position="431"/>
    </location>
</feature>
<dbReference type="PANTHER" id="PTHR33741:SF5">
    <property type="entry name" value="TRANSMEMBRANE PROTEIN DDB_G0269096-RELATED"/>
    <property type="match status" value="1"/>
</dbReference>
<feature type="transmembrane region" description="Helical" evidence="3">
    <location>
        <begin position="148"/>
        <end position="171"/>
    </location>
</feature>
<feature type="domain" description="CBS" evidence="4">
    <location>
        <begin position="247"/>
        <end position="303"/>
    </location>
</feature>
<dbReference type="GO" id="GO:0008233">
    <property type="term" value="F:peptidase activity"/>
    <property type="evidence" value="ECO:0007669"/>
    <property type="project" value="UniProtKB-KW"/>
</dbReference>
<feature type="transmembrane region" description="Helical" evidence="3">
    <location>
        <begin position="30"/>
        <end position="50"/>
    </location>
</feature>
<feature type="domain" description="CBS" evidence="4">
    <location>
        <begin position="323"/>
        <end position="380"/>
    </location>
</feature>
<protein>
    <submittedName>
        <fullName evidence="5">Prohead protease</fullName>
    </submittedName>
</protein>
<reference evidence="5 6" key="1">
    <citation type="submission" date="2017-09" db="EMBL/GenBank/DDBJ databases">
        <title>A multilocus sequence analysis scheme for characterization of bacteria in the genus Thioclava.</title>
        <authorList>
            <person name="Liu Y."/>
            <person name="Shao Z."/>
        </authorList>
    </citation>
    <scope>NUCLEOTIDE SEQUENCE [LARGE SCALE GENOMIC DNA]</scope>
    <source>
        <strain evidence="5 6">CAU 1312</strain>
    </source>
</reference>
<evidence type="ECO:0000259" key="4">
    <source>
        <dbReference type="PROSITE" id="PS51371"/>
    </source>
</evidence>
<dbReference type="InterPro" id="IPR000644">
    <property type="entry name" value="CBS_dom"/>
</dbReference>
<evidence type="ECO:0000256" key="1">
    <source>
        <dbReference type="PROSITE-ProRule" id="PRU00703"/>
    </source>
</evidence>
<feature type="transmembrane region" description="Helical" evidence="3">
    <location>
        <begin position="81"/>
        <end position="104"/>
    </location>
</feature>
<dbReference type="InterPro" id="IPR046342">
    <property type="entry name" value="CBS_dom_sf"/>
</dbReference>
<evidence type="ECO:0000313" key="6">
    <source>
        <dbReference type="Proteomes" id="UP000243507"/>
    </source>
</evidence>
<keyword evidence="6" id="KW-1185">Reference proteome</keyword>
<dbReference type="AlphaFoldDB" id="A0A2A4CRX6"/>
<accession>A0A2A4CRX6</accession>
<feature type="compositionally biased region" description="Basic and acidic residues" evidence="2">
    <location>
        <begin position="383"/>
        <end position="392"/>
    </location>
</feature>
<dbReference type="InterPro" id="IPR058581">
    <property type="entry name" value="TM_HPP"/>
</dbReference>
<feature type="region of interest" description="Disordered" evidence="2">
    <location>
        <begin position="380"/>
        <end position="431"/>
    </location>
</feature>
<organism evidence="5 6">
    <name type="scientific">Pseudothioclava arenosa</name>
    <dbReference type="NCBI Taxonomy" id="1795308"/>
    <lineage>
        <taxon>Bacteria</taxon>
        <taxon>Pseudomonadati</taxon>
        <taxon>Pseudomonadota</taxon>
        <taxon>Alphaproteobacteria</taxon>
        <taxon>Rhodobacterales</taxon>
        <taxon>Paracoccaceae</taxon>
        <taxon>Pseudothioclava</taxon>
    </lineage>
</organism>
<proteinExistence type="predicted"/>
<dbReference type="EMBL" id="NTJD01000003">
    <property type="protein sequence ID" value="PCD77002.1"/>
    <property type="molecule type" value="Genomic_DNA"/>
</dbReference>
<dbReference type="InterPro" id="IPR007065">
    <property type="entry name" value="HPP"/>
</dbReference>
<dbReference type="SUPFAM" id="SSF54631">
    <property type="entry name" value="CBS-domain pair"/>
    <property type="match status" value="1"/>
</dbReference>